<evidence type="ECO:0000313" key="2">
    <source>
        <dbReference type="EMBL" id="GBR09237.1"/>
    </source>
</evidence>
<dbReference type="RefSeq" id="WP_145994584.1">
    <property type="nucleotide sequence ID" value="NZ_BAQW01000003.1"/>
</dbReference>
<protein>
    <submittedName>
        <fullName evidence="2">Uncharacterized protein</fullName>
    </submittedName>
</protein>
<keyword evidence="3" id="KW-1185">Reference proteome</keyword>
<dbReference type="EMBL" id="BAQW01000003">
    <property type="protein sequence ID" value="GBR09237.1"/>
    <property type="molecule type" value="Genomic_DNA"/>
</dbReference>
<dbReference type="Proteomes" id="UP001061070">
    <property type="component" value="Unassembled WGS sequence"/>
</dbReference>
<feature type="region of interest" description="Disordered" evidence="1">
    <location>
        <begin position="211"/>
        <end position="235"/>
    </location>
</feature>
<feature type="compositionally biased region" description="Polar residues" evidence="1">
    <location>
        <begin position="164"/>
        <end position="173"/>
    </location>
</feature>
<proteinExistence type="predicted"/>
<evidence type="ECO:0000313" key="3">
    <source>
        <dbReference type="Proteomes" id="UP001061070"/>
    </source>
</evidence>
<reference evidence="2" key="1">
    <citation type="submission" date="2013-04" db="EMBL/GenBank/DDBJ databases">
        <title>The genome sequencing project of 58 acetic acid bacteria.</title>
        <authorList>
            <person name="Okamoto-Kainuma A."/>
            <person name="Ishikawa M."/>
            <person name="Umino S."/>
            <person name="Koizumi Y."/>
            <person name="Shiwa Y."/>
            <person name="Yoshikawa H."/>
            <person name="Matsutani M."/>
            <person name="Matsushita K."/>
        </authorList>
    </citation>
    <scope>NUCLEOTIDE SEQUENCE</scope>
    <source>
        <strain evidence="2">NRIC 0228</strain>
    </source>
</reference>
<evidence type="ECO:0000256" key="1">
    <source>
        <dbReference type="SAM" id="MobiDB-lite"/>
    </source>
</evidence>
<feature type="compositionally biased region" description="Polar residues" evidence="1">
    <location>
        <begin position="143"/>
        <end position="153"/>
    </location>
</feature>
<accession>A0ABQ0Q8S2</accession>
<name>A0ABQ0Q8S2_9PROT</name>
<feature type="region of interest" description="Disordered" evidence="1">
    <location>
        <begin position="143"/>
        <end position="185"/>
    </location>
</feature>
<comment type="caution">
    <text evidence="2">The sequence shown here is derived from an EMBL/GenBank/DDBJ whole genome shotgun (WGS) entry which is preliminary data.</text>
</comment>
<sequence length="235" mass="26204">MTAREGDKSFSGAGNNIRVSLGRLRKIVRGGATDIKSGTLANRNLPEKIFKNSTTPASIRPVKLTSNSVFSFADRENATSFSKRVNFVSKALRRKKVESKELGRSVVRGNFGSAIFCGRDNNFSAMQDNNFIRFVGWKRNSVQSANNQSQDSMAPSGPLRKNLSENMMRNQNGKPRIVKEDFSPDEWGEFPSKSHSGMFERYDLERSSRLAARQGHGGVDELRFPQYPGRSIGMS</sequence>
<gene>
    <name evidence="2" type="ORF">AA0228_0612</name>
</gene>
<organism evidence="2 3">
    <name type="scientific">Gluconobacter frateurii NRIC 0228</name>
    <dbReference type="NCBI Taxonomy" id="1307946"/>
    <lineage>
        <taxon>Bacteria</taxon>
        <taxon>Pseudomonadati</taxon>
        <taxon>Pseudomonadota</taxon>
        <taxon>Alphaproteobacteria</taxon>
        <taxon>Acetobacterales</taxon>
        <taxon>Acetobacteraceae</taxon>
        <taxon>Gluconobacter</taxon>
    </lineage>
</organism>